<organism evidence="4 5">
    <name type="scientific">Adhaeribacter terreus</name>
    <dbReference type="NCBI Taxonomy" id="529703"/>
    <lineage>
        <taxon>Bacteria</taxon>
        <taxon>Pseudomonadati</taxon>
        <taxon>Bacteroidota</taxon>
        <taxon>Cytophagia</taxon>
        <taxon>Cytophagales</taxon>
        <taxon>Hymenobacteraceae</taxon>
        <taxon>Adhaeribacter</taxon>
    </lineage>
</organism>
<dbReference type="Proteomes" id="UP001596161">
    <property type="component" value="Unassembled WGS sequence"/>
</dbReference>
<keyword evidence="2" id="KW-0732">Signal</keyword>
<keyword evidence="5" id="KW-1185">Reference proteome</keyword>
<dbReference type="RefSeq" id="WP_378018611.1">
    <property type="nucleotide sequence ID" value="NZ_JBHSKT010000014.1"/>
</dbReference>
<feature type="chain" id="PRO_5045417464" evidence="2">
    <location>
        <begin position="27"/>
        <end position="209"/>
    </location>
</feature>
<dbReference type="InterPro" id="IPR025419">
    <property type="entry name" value="DUF4142"/>
</dbReference>
<feature type="signal peptide" evidence="2">
    <location>
        <begin position="1"/>
        <end position="26"/>
    </location>
</feature>
<proteinExistence type="predicted"/>
<reference evidence="5" key="1">
    <citation type="journal article" date="2019" name="Int. J. Syst. Evol. Microbiol.">
        <title>The Global Catalogue of Microorganisms (GCM) 10K type strain sequencing project: providing services to taxonomists for standard genome sequencing and annotation.</title>
        <authorList>
            <consortium name="The Broad Institute Genomics Platform"/>
            <consortium name="The Broad Institute Genome Sequencing Center for Infectious Disease"/>
            <person name="Wu L."/>
            <person name="Ma J."/>
        </authorList>
    </citation>
    <scope>NUCLEOTIDE SEQUENCE [LARGE SCALE GENOMIC DNA]</scope>
    <source>
        <strain evidence="5">KACC 12602</strain>
    </source>
</reference>
<dbReference type="PANTHER" id="PTHR38593">
    <property type="entry name" value="BLR2558 PROTEIN"/>
    <property type="match status" value="1"/>
</dbReference>
<dbReference type="InterPro" id="IPR012347">
    <property type="entry name" value="Ferritin-like"/>
</dbReference>
<dbReference type="PANTHER" id="PTHR38593:SF1">
    <property type="entry name" value="BLR2558 PROTEIN"/>
    <property type="match status" value="1"/>
</dbReference>
<dbReference type="Gene3D" id="1.20.1260.10">
    <property type="match status" value="1"/>
</dbReference>
<accession>A0ABW0EGB6</accession>
<evidence type="ECO:0000256" key="2">
    <source>
        <dbReference type="SAM" id="SignalP"/>
    </source>
</evidence>
<dbReference type="EMBL" id="JBHSKT010000014">
    <property type="protein sequence ID" value="MFC5272251.1"/>
    <property type="molecule type" value="Genomic_DNA"/>
</dbReference>
<evidence type="ECO:0000259" key="3">
    <source>
        <dbReference type="Pfam" id="PF13628"/>
    </source>
</evidence>
<evidence type="ECO:0000313" key="5">
    <source>
        <dbReference type="Proteomes" id="UP001596161"/>
    </source>
</evidence>
<dbReference type="PROSITE" id="PS51257">
    <property type="entry name" value="PROKAR_LIPOPROTEIN"/>
    <property type="match status" value="1"/>
</dbReference>
<protein>
    <submittedName>
        <fullName evidence="4">DUF4142 domain-containing protein</fullName>
    </submittedName>
</protein>
<comment type="caution">
    <text evidence="4">The sequence shown here is derived from an EMBL/GenBank/DDBJ whole genome shotgun (WGS) entry which is preliminary data.</text>
</comment>
<name>A0ABW0EGB6_9BACT</name>
<feature type="region of interest" description="Disordered" evidence="1">
    <location>
        <begin position="22"/>
        <end position="42"/>
    </location>
</feature>
<evidence type="ECO:0000313" key="4">
    <source>
        <dbReference type="EMBL" id="MFC5272251.1"/>
    </source>
</evidence>
<gene>
    <name evidence="4" type="ORF">ACFPIB_16675</name>
</gene>
<evidence type="ECO:0000256" key="1">
    <source>
        <dbReference type="SAM" id="MobiDB-lite"/>
    </source>
</evidence>
<dbReference type="Pfam" id="PF13628">
    <property type="entry name" value="DUF4142"/>
    <property type="match status" value="1"/>
</dbReference>
<sequence length="209" mass="23075">MKKFTATCVAASTLLLSLGSCSSTNTETTTTNTTEEVATDRTTATPPAEVIANIPYPKGSDSVAAFSDTTSFQAMAASSDMFEVLSSVQAKAKARNAEVKKFAEQMITDHSKTSDELKQIATKRNFKLPPTPLAFHQRMLSKLSNEKDMDEFDKEYMDMQVTAHTKAVELFESAAKHQTDPELKAFAARHLPTLRMHLDMAKRTKDMVK</sequence>
<feature type="domain" description="DUF4142" evidence="3">
    <location>
        <begin position="69"/>
        <end position="203"/>
    </location>
</feature>